<keyword evidence="3" id="KW-0964">Secreted</keyword>
<dbReference type="InterPro" id="IPR012334">
    <property type="entry name" value="Pectin_lyas_fold"/>
</dbReference>
<dbReference type="Pfam" id="PF00295">
    <property type="entry name" value="Glyco_hydro_28"/>
    <property type="match status" value="1"/>
</dbReference>
<dbReference type="OrthoDB" id="187139at2759"/>
<dbReference type="PANTHER" id="PTHR31736">
    <property type="match status" value="1"/>
</dbReference>
<dbReference type="Gene3D" id="2.160.20.10">
    <property type="entry name" value="Single-stranded right-handed beta-helix, Pectin lyase-like"/>
    <property type="match status" value="1"/>
</dbReference>
<evidence type="ECO:0000256" key="15">
    <source>
        <dbReference type="ARBA" id="ARBA00048766"/>
    </source>
</evidence>
<dbReference type="EC" id="3.2.1.67" evidence="12"/>
<reference evidence="18 19" key="1">
    <citation type="journal article" date="2018" name="Mol. Ecol.">
        <title>The obligate alkalophilic soda-lake fungus Sodiomyces alkalinus has shifted to a protein diet.</title>
        <authorList>
            <person name="Grum-Grzhimaylo A.A."/>
            <person name="Falkoski D.L."/>
            <person name="van den Heuvel J."/>
            <person name="Valero-Jimenez C.A."/>
            <person name="Min B."/>
            <person name="Choi I.G."/>
            <person name="Lipzen A."/>
            <person name="Daum C.G."/>
            <person name="Aanen D.K."/>
            <person name="Tsang A."/>
            <person name="Henrissat B."/>
            <person name="Bilanenko E.N."/>
            <person name="de Vries R.P."/>
            <person name="van Kan J.A.L."/>
            <person name="Grigoriev I.V."/>
            <person name="Debets A.J.M."/>
        </authorList>
    </citation>
    <scope>NUCLEOTIDE SEQUENCE [LARGE SCALE GENOMIC DNA]</scope>
    <source>
        <strain evidence="18 19">F11</strain>
    </source>
</reference>
<keyword evidence="8" id="KW-0325">Glycoprotein</keyword>
<dbReference type="SUPFAM" id="SSF51126">
    <property type="entry name" value="Pectin lyase-like"/>
    <property type="match status" value="1"/>
</dbReference>
<gene>
    <name evidence="18" type="ORF">SODALDRAFT_359634</name>
</gene>
<evidence type="ECO:0000256" key="17">
    <source>
        <dbReference type="SAM" id="MobiDB-lite"/>
    </source>
</evidence>
<comment type="subcellular location">
    <subcellularLocation>
        <location evidence="1">Secreted</location>
    </subcellularLocation>
</comment>
<dbReference type="GO" id="GO:0004650">
    <property type="term" value="F:polygalacturonase activity"/>
    <property type="evidence" value="ECO:0007669"/>
    <property type="project" value="InterPro"/>
</dbReference>
<dbReference type="GO" id="GO:0005975">
    <property type="term" value="P:carbohydrate metabolic process"/>
    <property type="evidence" value="ECO:0007669"/>
    <property type="project" value="InterPro"/>
</dbReference>
<evidence type="ECO:0000256" key="6">
    <source>
        <dbReference type="ARBA" id="ARBA00022801"/>
    </source>
</evidence>
<evidence type="ECO:0000256" key="13">
    <source>
        <dbReference type="ARBA" id="ARBA00041473"/>
    </source>
</evidence>
<evidence type="ECO:0000313" key="19">
    <source>
        <dbReference type="Proteomes" id="UP000272025"/>
    </source>
</evidence>
<evidence type="ECO:0000256" key="9">
    <source>
        <dbReference type="ARBA" id="ARBA00023295"/>
    </source>
</evidence>
<evidence type="ECO:0000256" key="14">
    <source>
        <dbReference type="ARBA" id="ARBA00042261"/>
    </source>
</evidence>
<evidence type="ECO:0000256" key="3">
    <source>
        <dbReference type="ARBA" id="ARBA00022525"/>
    </source>
</evidence>
<dbReference type="GeneID" id="39582669"/>
<feature type="region of interest" description="Disordered" evidence="17">
    <location>
        <begin position="124"/>
        <end position="147"/>
    </location>
</feature>
<dbReference type="PANTHER" id="PTHR31736:SF6">
    <property type="entry name" value="EXOPOLYGALACTURONASE B-RELATED"/>
    <property type="match status" value="1"/>
</dbReference>
<dbReference type="GO" id="GO:0071555">
    <property type="term" value="P:cell wall organization"/>
    <property type="evidence" value="ECO:0007669"/>
    <property type="project" value="UniProtKB-KW"/>
</dbReference>
<name>A0A3N2PVK6_SODAK</name>
<evidence type="ECO:0000256" key="1">
    <source>
        <dbReference type="ARBA" id="ARBA00004613"/>
    </source>
</evidence>
<proteinExistence type="inferred from homology"/>
<accession>A0A3N2PVK6</accession>
<dbReference type="EMBL" id="ML119055">
    <property type="protein sequence ID" value="ROT38535.1"/>
    <property type="molecule type" value="Genomic_DNA"/>
</dbReference>
<keyword evidence="10" id="KW-0961">Cell wall biogenesis/degradation</keyword>
<evidence type="ECO:0000256" key="2">
    <source>
        <dbReference type="ARBA" id="ARBA00008834"/>
    </source>
</evidence>
<dbReference type="InterPro" id="IPR000743">
    <property type="entry name" value="Glyco_hydro_28"/>
</dbReference>
<comment type="similarity">
    <text evidence="2 16">Belongs to the glycosyl hydrolase 28 family.</text>
</comment>
<dbReference type="RefSeq" id="XP_028466341.1">
    <property type="nucleotide sequence ID" value="XM_028614191.1"/>
</dbReference>
<evidence type="ECO:0000256" key="12">
    <source>
        <dbReference type="ARBA" id="ARBA00038933"/>
    </source>
</evidence>
<keyword evidence="9 16" id="KW-0326">Glycosidase</keyword>
<comment type="function">
    <text evidence="11">Specific in hydrolyzing the terminal glycosidic bond of polygalacturonic acid and oligogalacturonates.</text>
</comment>
<feature type="compositionally biased region" description="Polar residues" evidence="17">
    <location>
        <begin position="134"/>
        <end position="145"/>
    </location>
</feature>
<evidence type="ECO:0000256" key="4">
    <source>
        <dbReference type="ARBA" id="ARBA00022729"/>
    </source>
</evidence>
<evidence type="ECO:0000256" key="11">
    <source>
        <dbReference type="ARBA" id="ARBA00037312"/>
    </source>
</evidence>
<sequence length="464" mass="51201">MAELTDGSVSTISCLLETRRLQSTSDVTVFSVRCTPPDSEVHNVRLYRQLVLRSTEELDPLTLTRYLPFSAIADPPPLFRSWLPPEVSTSTGRESVNPLAGSWHMPAPIPIREGPPPFGLVLPSLNDSRAPPTSKRSTQPGQSCQAKRGSWVSVAKYITYRDVIVEAKSNNASVEPKNGDFFNSLNVEHIKMERVWVDSDDDCFSPKSNNTDVHSLGSLGQYEGEFVFVKDVVIENVWAGPEVAEGFVDNVTFRNFCTANGVWPISLESCYFNIDPETSRRHPSKMNVTNVLFENFRGYSSGANGRAVARVRCSTNTEAATCRNIRFENFNVTSPCGGEPVVICDGIDSDLGVPYVSFDSEEAQAALADKCEEERASIELTLPGRVMMSRYQQLSVVSSTCLNEDKVGSSSIYDAPIFVPLIPQASMRTDGVGRSRCIFDCPDSAGETRFAVNNSIRKLEHFSF</sequence>
<keyword evidence="19" id="KW-1185">Reference proteome</keyword>
<keyword evidence="5" id="KW-0677">Repeat</keyword>
<keyword evidence="7" id="KW-1015">Disulfide bond</keyword>
<dbReference type="GO" id="GO:0047911">
    <property type="term" value="F:galacturan 1,4-alpha-galacturonidase activity"/>
    <property type="evidence" value="ECO:0007669"/>
    <property type="project" value="UniProtKB-EC"/>
</dbReference>
<organism evidence="18 19">
    <name type="scientific">Sodiomyces alkalinus (strain CBS 110278 / VKM F-3762 / F11)</name>
    <name type="common">Alkaliphilic filamentous fungus</name>
    <dbReference type="NCBI Taxonomy" id="1314773"/>
    <lineage>
        <taxon>Eukaryota</taxon>
        <taxon>Fungi</taxon>
        <taxon>Dikarya</taxon>
        <taxon>Ascomycota</taxon>
        <taxon>Pezizomycotina</taxon>
        <taxon>Sordariomycetes</taxon>
        <taxon>Hypocreomycetidae</taxon>
        <taxon>Glomerellales</taxon>
        <taxon>Plectosphaerellaceae</taxon>
        <taxon>Sodiomyces</taxon>
    </lineage>
</organism>
<evidence type="ECO:0000256" key="10">
    <source>
        <dbReference type="ARBA" id="ARBA00023316"/>
    </source>
</evidence>
<dbReference type="GO" id="GO:0005576">
    <property type="term" value="C:extracellular region"/>
    <property type="evidence" value="ECO:0007669"/>
    <property type="project" value="UniProtKB-SubCell"/>
</dbReference>
<dbReference type="InterPro" id="IPR011050">
    <property type="entry name" value="Pectin_lyase_fold/virulence"/>
</dbReference>
<dbReference type="GO" id="GO:0016829">
    <property type="term" value="F:lyase activity"/>
    <property type="evidence" value="ECO:0007669"/>
    <property type="project" value="UniProtKB-KW"/>
</dbReference>
<protein>
    <recommendedName>
        <fullName evidence="12">galacturonan 1,4-alpha-galacturonidase</fullName>
        <ecNumber evidence="12">3.2.1.67</ecNumber>
    </recommendedName>
    <alternativeName>
        <fullName evidence="13">Galacturan 1,4-alpha-galacturonidase B</fullName>
    </alternativeName>
    <alternativeName>
        <fullName evidence="14">Poly(1,4-alpha-D-galacturonide)galacturonohydrolase B</fullName>
    </alternativeName>
</protein>
<keyword evidence="18" id="KW-0456">Lyase</keyword>
<evidence type="ECO:0000256" key="7">
    <source>
        <dbReference type="ARBA" id="ARBA00023157"/>
    </source>
</evidence>
<comment type="catalytic activity">
    <reaction evidence="15">
        <text>[(1-&gt;4)-alpha-D-galacturonosyl](n) + H2O = alpha-D-galacturonate + [(1-&gt;4)-alpha-D-galacturonosyl](n-1)</text>
        <dbReference type="Rhea" id="RHEA:14117"/>
        <dbReference type="Rhea" id="RHEA-COMP:14570"/>
        <dbReference type="Rhea" id="RHEA-COMP:14572"/>
        <dbReference type="ChEBI" id="CHEBI:15377"/>
        <dbReference type="ChEBI" id="CHEBI:58658"/>
        <dbReference type="ChEBI" id="CHEBI:140523"/>
        <dbReference type="EC" id="3.2.1.67"/>
    </reaction>
</comment>
<dbReference type="AlphaFoldDB" id="A0A3N2PVK6"/>
<evidence type="ECO:0000313" key="18">
    <source>
        <dbReference type="EMBL" id="ROT38535.1"/>
    </source>
</evidence>
<evidence type="ECO:0000256" key="8">
    <source>
        <dbReference type="ARBA" id="ARBA00023180"/>
    </source>
</evidence>
<evidence type="ECO:0000256" key="5">
    <source>
        <dbReference type="ARBA" id="ARBA00022737"/>
    </source>
</evidence>
<keyword evidence="6 16" id="KW-0378">Hydrolase</keyword>
<evidence type="ECO:0000256" key="16">
    <source>
        <dbReference type="RuleBase" id="RU361169"/>
    </source>
</evidence>
<keyword evidence="4" id="KW-0732">Signal</keyword>
<dbReference type="Proteomes" id="UP000272025">
    <property type="component" value="Unassembled WGS sequence"/>
</dbReference>
<dbReference type="STRING" id="1314773.A0A3N2PVK6"/>